<reference evidence="2" key="1">
    <citation type="journal article" date="2019" name="Int. J. Syst. Evol. Microbiol.">
        <title>The Global Catalogue of Microorganisms (GCM) 10K type strain sequencing project: providing services to taxonomists for standard genome sequencing and annotation.</title>
        <authorList>
            <consortium name="The Broad Institute Genomics Platform"/>
            <consortium name="The Broad Institute Genome Sequencing Center for Infectious Disease"/>
            <person name="Wu L."/>
            <person name="Ma J."/>
        </authorList>
    </citation>
    <scope>NUCLEOTIDE SEQUENCE [LARGE SCALE GENOMIC DNA]</scope>
    <source>
        <strain evidence="2">JCM 16026</strain>
    </source>
</reference>
<gene>
    <name evidence="1" type="ORF">GCM10009846_28240</name>
</gene>
<evidence type="ECO:0000313" key="2">
    <source>
        <dbReference type="Proteomes" id="UP001501599"/>
    </source>
</evidence>
<dbReference type="Pfam" id="PF04199">
    <property type="entry name" value="Cyclase"/>
    <property type="match status" value="1"/>
</dbReference>
<dbReference type="InterPro" id="IPR037175">
    <property type="entry name" value="KFase_sf"/>
</dbReference>
<comment type="caution">
    <text evidence="1">The sequence shown here is derived from an EMBL/GenBank/DDBJ whole genome shotgun (WGS) entry which is preliminary data.</text>
</comment>
<dbReference type="SUPFAM" id="SSF102198">
    <property type="entry name" value="Putative cyclase"/>
    <property type="match status" value="1"/>
</dbReference>
<dbReference type="Proteomes" id="UP001501599">
    <property type="component" value="Unassembled WGS sequence"/>
</dbReference>
<dbReference type="PANTHER" id="PTHR34861">
    <property type="match status" value="1"/>
</dbReference>
<evidence type="ECO:0000313" key="1">
    <source>
        <dbReference type="EMBL" id="GAA2176031.1"/>
    </source>
</evidence>
<proteinExistence type="predicted"/>
<dbReference type="Gene3D" id="3.50.30.50">
    <property type="entry name" value="Putative cyclase"/>
    <property type="match status" value="1"/>
</dbReference>
<protein>
    <submittedName>
        <fullName evidence="1">Cyclase family protein</fullName>
    </submittedName>
</protein>
<sequence>MPDAAGRVVPTYRELLARTDAPAGSSWNVFGEGDQLGALHFAGAEQAVHAAGLVRTGRVFDLDYPINAFVPSIAGTRPATEHHIFANNPHHRDDWLDSFYLQSTSQIDGLRHMRHPVHGFYGGVADEDVAEGTEALGIQLLAEHGIVTRGVLLDMPRYLASRGRHLDVATNEAFTADDLRAAAAFHGVDFRRGDVILLRTGWAGDWLGLTQEQQAQRRARWGSPGIAQSHAMLELLWDEGIAMIASDNAGVEAFPVDPDSGFVDPDEPRPERGPVHNGMLHRPLLALLGIYLGELWRLDELAQACADDGDHAFLLTAKPLAVPGGVGSPPNAMAIK</sequence>
<dbReference type="InterPro" id="IPR007325">
    <property type="entry name" value="KFase/CYL"/>
</dbReference>
<dbReference type="PANTHER" id="PTHR34861:SF10">
    <property type="entry name" value="CYCLASE"/>
    <property type="match status" value="1"/>
</dbReference>
<dbReference type="EMBL" id="BAAAQT010000008">
    <property type="protein sequence ID" value="GAA2176031.1"/>
    <property type="molecule type" value="Genomic_DNA"/>
</dbReference>
<accession>A0ABP5MN39</accession>
<organism evidence="1 2">
    <name type="scientific">Agrococcus versicolor</name>
    <dbReference type="NCBI Taxonomy" id="501482"/>
    <lineage>
        <taxon>Bacteria</taxon>
        <taxon>Bacillati</taxon>
        <taxon>Actinomycetota</taxon>
        <taxon>Actinomycetes</taxon>
        <taxon>Micrococcales</taxon>
        <taxon>Microbacteriaceae</taxon>
        <taxon>Agrococcus</taxon>
    </lineage>
</organism>
<name>A0ABP5MN39_9MICO</name>
<dbReference type="RefSeq" id="WP_344344730.1">
    <property type="nucleotide sequence ID" value="NZ_BAAAQT010000008.1"/>
</dbReference>
<keyword evidence="2" id="KW-1185">Reference proteome</keyword>